<gene>
    <name evidence="3" type="ORF">Lani381_0620</name>
</gene>
<reference evidence="3 4" key="1">
    <citation type="submission" date="2014-04" db="EMBL/GenBank/DDBJ databases">
        <title>Draft Genome Sequence of Lactobacillus animalis 381-IL-28.</title>
        <authorList>
            <person name="Sturino J.M."/>
            <person name="Rajendran M."/>
            <person name="Altermann E."/>
        </authorList>
    </citation>
    <scope>NUCLEOTIDE SEQUENCE [LARGE SCALE GENOMIC DNA]</scope>
    <source>
        <strain evidence="3 4">381-IL-28</strain>
    </source>
</reference>
<sequence>MSVEDLLDVSQGDDLMSELYGQTKEQTKQVAKSADEVASVVAKPVTTNAPAPSAGNDVSELLGNDTANVPAQTEAPKVEKTLYNKLDANDQKLAEKQSKQLNYAERSTLTNYGQKAADSIDAFSKKYMEKGLDDSNRKSVSADLNMLANVIKSINLQEVADQVEREETQQEDRGGFFGLFKKKPSKLVPEKKQDIFKATSDRIDALKNKLGVDQQILVEDNKQLDAFYTENLNLFRVTNILIAGLEIYEEELVTKIIPELQEAKKDPTQDEAKIQEQLEVANKYVAAIDRRKYDFRVNRQMIIQRAPSIRLIEENNVNLAEKIQTTIMTTLPAWRTNFVVIMSTLRQKQVTETEKGISDLTNDLLVQGADALHQTSVETARENERAIVDIESLEYAQNKLIQTLDETMQIQEEGRRIREISTQKLNEMEEKMKQKVKEYAEKGR</sequence>
<organism evidence="3 4">
    <name type="scientific">Ligilactobacillus animalis</name>
    <dbReference type="NCBI Taxonomy" id="1605"/>
    <lineage>
        <taxon>Bacteria</taxon>
        <taxon>Bacillati</taxon>
        <taxon>Bacillota</taxon>
        <taxon>Bacilli</taxon>
        <taxon>Lactobacillales</taxon>
        <taxon>Lactobacillaceae</taxon>
        <taxon>Ligilactobacillus</taxon>
    </lineage>
</organism>
<dbReference type="Pfam" id="PF05816">
    <property type="entry name" value="TelA"/>
    <property type="match status" value="1"/>
</dbReference>
<dbReference type="RefSeq" id="WP_035447691.1">
    <property type="nucleotide sequence ID" value="NZ_CP195054.1"/>
</dbReference>
<protein>
    <submittedName>
        <fullName evidence="3">Toxic anion resistance protein</fullName>
    </submittedName>
</protein>
<dbReference type="PANTHER" id="PTHR38432">
    <property type="entry name" value="TELA-LIKE PROTEIN SAOUHSC_01408"/>
    <property type="match status" value="1"/>
</dbReference>
<dbReference type="EMBL" id="JMHU01000006">
    <property type="protein sequence ID" value="KDA46209.1"/>
    <property type="molecule type" value="Genomic_DNA"/>
</dbReference>
<name>A0ABR4RQ46_9LACO</name>
<dbReference type="PANTHER" id="PTHR38432:SF1">
    <property type="entry name" value="TELA-LIKE PROTEIN SAOUHSC_01408"/>
    <property type="match status" value="1"/>
</dbReference>
<evidence type="ECO:0000313" key="4">
    <source>
        <dbReference type="Proteomes" id="UP000027129"/>
    </source>
</evidence>
<dbReference type="Proteomes" id="UP000027129">
    <property type="component" value="Unassembled WGS sequence"/>
</dbReference>
<evidence type="ECO:0000313" key="3">
    <source>
        <dbReference type="EMBL" id="KDA46209.1"/>
    </source>
</evidence>
<evidence type="ECO:0000256" key="1">
    <source>
        <dbReference type="ARBA" id="ARBA00005541"/>
    </source>
</evidence>
<evidence type="ECO:0000256" key="2">
    <source>
        <dbReference type="SAM" id="MobiDB-lite"/>
    </source>
</evidence>
<comment type="caution">
    <text evidence="3">The sequence shown here is derived from an EMBL/GenBank/DDBJ whole genome shotgun (WGS) entry which is preliminary data.</text>
</comment>
<keyword evidence="4" id="KW-1185">Reference proteome</keyword>
<dbReference type="InterPro" id="IPR008863">
    <property type="entry name" value="Toxic_anion-R_TelA"/>
</dbReference>
<comment type="similarity">
    <text evidence="1">Belongs to the TelA family.</text>
</comment>
<feature type="region of interest" description="Disordered" evidence="2">
    <location>
        <begin position="43"/>
        <end position="63"/>
    </location>
</feature>
<proteinExistence type="inferred from homology"/>
<accession>A0ABR4RQ46</accession>